<protein>
    <submittedName>
        <fullName evidence="11">Methyl-accepting chemotaxis protein</fullName>
    </submittedName>
</protein>
<evidence type="ECO:0000259" key="9">
    <source>
        <dbReference type="PROSITE" id="PS50192"/>
    </source>
</evidence>
<keyword evidence="3 5" id="KW-0807">Transducer</keyword>
<dbReference type="PANTHER" id="PTHR32089">
    <property type="entry name" value="METHYL-ACCEPTING CHEMOTAXIS PROTEIN MCPB"/>
    <property type="match status" value="1"/>
</dbReference>
<dbReference type="Proteomes" id="UP001229244">
    <property type="component" value="Unassembled WGS sequence"/>
</dbReference>
<name>A0AAE3VSC4_9HYPH</name>
<keyword evidence="2" id="KW-1003">Cell membrane</keyword>
<comment type="subcellular location">
    <subcellularLocation>
        <location evidence="1">Cell inner membrane</location>
        <topology evidence="1">Multi-pass membrane protein</topology>
    </subcellularLocation>
</comment>
<feature type="coiled-coil region" evidence="6">
    <location>
        <begin position="348"/>
        <end position="379"/>
    </location>
</feature>
<dbReference type="CDD" id="cd06225">
    <property type="entry name" value="HAMP"/>
    <property type="match status" value="1"/>
</dbReference>
<evidence type="ECO:0000256" key="2">
    <source>
        <dbReference type="ARBA" id="ARBA00022519"/>
    </source>
</evidence>
<dbReference type="Gene3D" id="1.20.1440.210">
    <property type="match status" value="1"/>
</dbReference>
<dbReference type="PROSITE" id="PS50192">
    <property type="entry name" value="T_SNARE"/>
    <property type="match status" value="1"/>
</dbReference>
<dbReference type="GO" id="GO:0007165">
    <property type="term" value="P:signal transduction"/>
    <property type="evidence" value="ECO:0007669"/>
    <property type="project" value="UniProtKB-KW"/>
</dbReference>
<dbReference type="PROSITE" id="PS50111">
    <property type="entry name" value="CHEMOTAXIS_TRANSDUC_2"/>
    <property type="match status" value="1"/>
</dbReference>
<dbReference type="AlphaFoldDB" id="A0AAE3VSC4"/>
<dbReference type="InterPro" id="IPR004089">
    <property type="entry name" value="MCPsignal_dom"/>
</dbReference>
<dbReference type="SMART" id="SM00283">
    <property type="entry name" value="MA"/>
    <property type="match status" value="1"/>
</dbReference>
<evidence type="ECO:0000256" key="7">
    <source>
        <dbReference type="SAM" id="Phobius"/>
    </source>
</evidence>
<dbReference type="Pfam" id="PF00015">
    <property type="entry name" value="MCPsignal"/>
    <property type="match status" value="1"/>
</dbReference>
<dbReference type="InterPro" id="IPR032255">
    <property type="entry name" value="HBM"/>
</dbReference>
<evidence type="ECO:0000256" key="6">
    <source>
        <dbReference type="SAM" id="Coils"/>
    </source>
</evidence>
<dbReference type="SMART" id="SM01358">
    <property type="entry name" value="HBM"/>
    <property type="match status" value="1"/>
</dbReference>
<sequence length="654" mass="68897">MRVSLRQQLLGAFALIALLVVGLAALSITGTGRNADLFDTYRESAAESREINAALSSLSRAQLDVFKWRVSGSDEAAAALSEDIETVRSLAERVGLDLIVQLSTQYKDALDGAREYQAEIDAIYPGLVENGNTVRENLTEITMSAHAAGAFQTSYYSANAQEHLLLGRNYAERFLIRNETDEAERALEELDSANNALGTLGLVVKTPAHSTLVAESQTALADYISSFEALKAAIFMRNATLAEVDTVGPQMSELAASHLAEAEALQDTLGETSETAIQTTRSQILIASIVAVVLAIGLALLLSTRIIGSLRRITARMAALADGDDQSPIAGLKRRDEVGNMARALDVFRQNSLEMKRLEAEQERQKEQAEAEKRAAMHALADEFDLEVSSIVRTIETAIGNLEQNAGTMSASADETSRQSSTVAAAAEQATSNVQTVATAAEELAASVREISQQVAMAAEIAGEATGQASGTAEVVRGLSASAQRIGDVVQLITEIASQTNLLALNATIEAARAGEAGKGFAVVAMEVKTLAEQTSKATGEISAQIAEVQSATEQVVQAIEGITDTIRRVDEVSSAIASSVEEQGAATGEIAQNVQQAARGTQEVSTSIVSVSSAANDTGHASAEIVQATSNLFDQAASLRAQVDAFIARVRAA</sequence>
<dbReference type="SMART" id="SM00304">
    <property type="entry name" value="HAMP"/>
    <property type="match status" value="1"/>
</dbReference>
<dbReference type="RefSeq" id="WP_306886805.1">
    <property type="nucleotide sequence ID" value="NZ_JAUSUL010000003.1"/>
</dbReference>
<evidence type="ECO:0000313" key="11">
    <source>
        <dbReference type="EMBL" id="MDQ0316930.1"/>
    </source>
</evidence>
<comment type="caution">
    <text evidence="11">The sequence shown here is derived from an EMBL/GenBank/DDBJ whole genome shotgun (WGS) entry which is preliminary data.</text>
</comment>
<feature type="domain" description="Methyl-accepting transducer" evidence="8">
    <location>
        <begin position="398"/>
        <end position="620"/>
    </location>
</feature>
<evidence type="ECO:0000313" key="12">
    <source>
        <dbReference type="Proteomes" id="UP001229244"/>
    </source>
</evidence>
<proteinExistence type="inferred from homology"/>
<evidence type="ECO:0000259" key="10">
    <source>
        <dbReference type="PROSITE" id="PS50885"/>
    </source>
</evidence>
<dbReference type="GO" id="GO:0005886">
    <property type="term" value="C:plasma membrane"/>
    <property type="evidence" value="ECO:0007669"/>
    <property type="project" value="UniProtKB-SubCell"/>
</dbReference>
<dbReference type="SUPFAM" id="SSF58104">
    <property type="entry name" value="Methyl-accepting chemotaxis protein (MCP) signaling domain"/>
    <property type="match status" value="1"/>
</dbReference>
<organism evidence="11 12">
    <name type="scientific">Amorphus orientalis</name>
    <dbReference type="NCBI Taxonomy" id="649198"/>
    <lineage>
        <taxon>Bacteria</taxon>
        <taxon>Pseudomonadati</taxon>
        <taxon>Pseudomonadota</taxon>
        <taxon>Alphaproteobacteria</taxon>
        <taxon>Hyphomicrobiales</taxon>
        <taxon>Amorphaceae</taxon>
        <taxon>Amorphus</taxon>
    </lineage>
</organism>
<evidence type="ECO:0000256" key="4">
    <source>
        <dbReference type="ARBA" id="ARBA00029447"/>
    </source>
</evidence>
<keyword evidence="7" id="KW-0812">Transmembrane</keyword>
<evidence type="ECO:0000256" key="5">
    <source>
        <dbReference type="PROSITE-ProRule" id="PRU00284"/>
    </source>
</evidence>
<feature type="transmembrane region" description="Helical" evidence="7">
    <location>
        <begin position="284"/>
        <end position="307"/>
    </location>
</feature>
<comment type="similarity">
    <text evidence="4">Belongs to the methyl-accepting chemotaxis (MCP) protein family.</text>
</comment>
<feature type="domain" description="HAMP" evidence="10">
    <location>
        <begin position="304"/>
        <end position="357"/>
    </location>
</feature>
<keyword evidence="6" id="KW-0175">Coiled coil</keyword>
<dbReference type="Gene3D" id="1.10.287.950">
    <property type="entry name" value="Methyl-accepting chemotaxis protein"/>
    <property type="match status" value="1"/>
</dbReference>
<evidence type="ECO:0000256" key="1">
    <source>
        <dbReference type="ARBA" id="ARBA00004429"/>
    </source>
</evidence>
<dbReference type="Pfam" id="PF00672">
    <property type="entry name" value="HAMP"/>
    <property type="match status" value="1"/>
</dbReference>
<keyword evidence="7" id="KW-1133">Transmembrane helix</keyword>
<gene>
    <name evidence="11" type="ORF">J2S73_003406</name>
</gene>
<keyword evidence="12" id="KW-1185">Reference proteome</keyword>
<evidence type="ECO:0000259" key="8">
    <source>
        <dbReference type="PROSITE" id="PS50111"/>
    </source>
</evidence>
<dbReference type="EMBL" id="JAUSUL010000003">
    <property type="protein sequence ID" value="MDQ0316930.1"/>
    <property type="molecule type" value="Genomic_DNA"/>
</dbReference>
<accession>A0AAE3VSC4</accession>
<feature type="domain" description="T-SNARE coiled-coil homology" evidence="9">
    <location>
        <begin position="550"/>
        <end position="612"/>
    </location>
</feature>
<keyword evidence="2" id="KW-0997">Cell inner membrane</keyword>
<dbReference type="PANTHER" id="PTHR32089:SF112">
    <property type="entry name" value="LYSOZYME-LIKE PROTEIN-RELATED"/>
    <property type="match status" value="1"/>
</dbReference>
<dbReference type="InterPro" id="IPR000727">
    <property type="entry name" value="T_SNARE_dom"/>
</dbReference>
<reference evidence="11" key="1">
    <citation type="submission" date="2023-07" db="EMBL/GenBank/DDBJ databases">
        <title>Genomic Encyclopedia of Type Strains, Phase IV (KMG-IV): sequencing the most valuable type-strain genomes for metagenomic binning, comparative biology and taxonomic classification.</title>
        <authorList>
            <person name="Goeker M."/>
        </authorList>
    </citation>
    <scope>NUCLEOTIDE SEQUENCE</scope>
    <source>
        <strain evidence="11">DSM 21202</strain>
    </source>
</reference>
<keyword evidence="7" id="KW-0472">Membrane</keyword>
<dbReference type="InterPro" id="IPR003660">
    <property type="entry name" value="HAMP_dom"/>
</dbReference>
<dbReference type="PROSITE" id="PS50885">
    <property type="entry name" value="HAMP"/>
    <property type="match status" value="1"/>
</dbReference>
<evidence type="ECO:0000256" key="3">
    <source>
        <dbReference type="ARBA" id="ARBA00023224"/>
    </source>
</evidence>